<gene>
    <name evidence="2" type="ORF">ACFO3F_06615</name>
</gene>
<name>A0ABV9D9I2_9MICO</name>
<dbReference type="RefSeq" id="WP_222928786.1">
    <property type="nucleotide sequence ID" value="NZ_CP033325.1"/>
</dbReference>
<dbReference type="Pfam" id="PF09825">
    <property type="entry name" value="BPL_N"/>
    <property type="match status" value="1"/>
</dbReference>
<reference evidence="3" key="1">
    <citation type="journal article" date="2019" name="Int. J. Syst. Evol. Microbiol.">
        <title>The Global Catalogue of Microorganisms (GCM) 10K type strain sequencing project: providing services to taxonomists for standard genome sequencing and annotation.</title>
        <authorList>
            <consortium name="The Broad Institute Genomics Platform"/>
            <consortium name="The Broad Institute Genome Sequencing Center for Infectious Disease"/>
            <person name="Wu L."/>
            <person name="Ma J."/>
        </authorList>
    </citation>
    <scope>NUCLEOTIDE SEQUENCE [LARGE SCALE GENOMIC DNA]</scope>
    <source>
        <strain evidence="3">JCM 3369</strain>
    </source>
</reference>
<protein>
    <submittedName>
        <fullName evidence="2">BPL-N domain-containing protein</fullName>
    </submittedName>
</protein>
<proteinExistence type="predicted"/>
<dbReference type="SUPFAM" id="SSF52317">
    <property type="entry name" value="Class I glutamine amidotransferase-like"/>
    <property type="match status" value="1"/>
</dbReference>
<dbReference type="PIRSF" id="PIRSF016642">
    <property type="entry name" value="UCP016642"/>
    <property type="match status" value="1"/>
</dbReference>
<evidence type="ECO:0000313" key="3">
    <source>
        <dbReference type="Proteomes" id="UP001595955"/>
    </source>
</evidence>
<dbReference type="Gene3D" id="3.40.50.880">
    <property type="match status" value="1"/>
</dbReference>
<dbReference type="InterPro" id="IPR019197">
    <property type="entry name" value="Biotin-prot_ligase_N"/>
</dbReference>
<dbReference type="InterPro" id="IPR015834">
    <property type="entry name" value="UCP016642"/>
</dbReference>
<keyword evidence="3" id="KW-1185">Reference proteome</keyword>
<feature type="domain" description="Biotin-protein ligase N-terminal" evidence="1">
    <location>
        <begin position="9"/>
        <end position="107"/>
    </location>
</feature>
<dbReference type="Proteomes" id="UP001595955">
    <property type="component" value="Unassembled WGS sequence"/>
</dbReference>
<evidence type="ECO:0000259" key="1">
    <source>
        <dbReference type="Pfam" id="PF09825"/>
    </source>
</evidence>
<evidence type="ECO:0000313" key="2">
    <source>
        <dbReference type="EMBL" id="MFC4554913.1"/>
    </source>
</evidence>
<organism evidence="2 3">
    <name type="scientific">Georgenia faecalis</name>
    <dbReference type="NCBI Taxonomy" id="2483799"/>
    <lineage>
        <taxon>Bacteria</taxon>
        <taxon>Bacillati</taxon>
        <taxon>Actinomycetota</taxon>
        <taxon>Actinomycetes</taxon>
        <taxon>Micrococcales</taxon>
        <taxon>Bogoriellaceae</taxon>
        <taxon>Georgenia</taxon>
    </lineage>
</organism>
<accession>A0ABV9D9I2</accession>
<dbReference type="InterPro" id="IPR029062">
    <property type="entry name" value="Class_I_gatase-like"/>
</dbReference>
<dbReference type="EMBL" id="JBHSGF010000004">
    <property type="protein sequence ID" value="MFC4554913.1"/>
    <property type="molecule type" value="Genomic_DNA"/>
</dbReference>
<sequence>MPAHHPRALVYRGPASSPGCPEAVADLLRGSSWNFDVAYVGPHEARDLGEEVLAHAMLYVQPGGGELRSAYRRLRRQAPAVRAFVRAGGRYLGFCLGGYLAGHSPGFDLLPGDADRYISSRGAGVTDAEDTVITVRWRGETRHVFFQDGPFFDLDPTRGRADVLAVYDNGLPAALITPYGAGAVGVVGPHPEAAPHWFADAGLRRPARAADLGRDLVDALMSA</sequence>
<comment type="caution">
    <text evidence="2">The sequence shown here is derived from an EMBL/GenBank/DDBJ whole genome shotgun (WGS) entry which is preliminary data.</text>
</comment>